<dbReference type="Proteomes" id="UP000030676">
    <property type="component" value="Unassembled WGS sequence"/>
</dbReference>
<dbReference type="HOGENOM" id="CLU_3406455_0_0_1"/>
<protein>
    <submittedName>
        <fullName evidence="1">Uncharacterized protein</fullName>
    </submittedName>
</protein>
<name>X0H398_FUSOX</name>
<dbReference type="EMBL" id="KK033239">
    <property type="protein sequence ID" value="EXL70487.1"/>
    <property type="molecule type" value="Genomic_DNA"/>
</dbReference>
<sequence>MISPERESHRAMLPGGALGTKWPLRAEGGI</sequence>
<accession>X0H398</accession>
<evidence type="ECO:0000313" key="1">
    <source>
        <dbReference type="EMBL" id="EXL70487.1"/>
    </source>
</evidence>
<dbReference type="AlphaFoldDB" id="X0H398"/>
<reference evidence="1" key="2">
    <citation type="submission" date="2014-03" db="EMBL/GenBank/DDBJ databases">
        <title>The Genome Annotation of Fusarium oxysporum PHW808.</title>
        <authorList>
            <consortium name="The Broad Institute Genomics Platform"/>
            <person name="Ma L.-J."/>
            <person name="Corby-Kistler H."/>
            <person name="Broz K."/>
            <person name="Gale L.R."/>
            <person name="Jonkers W."/>
            <person name="O'Donnell K."/>
            <person name="Ploetz R."/>
            <person name="Steinberg C."/>
            <person name="Schwartz D.C."/>
            <person name="VanEtten H."/>
            <person name="Zhou S."/>
            <person name="Young S.K."/>
            <person name="Zeng Q."/>
            <person name="Gargeya S."/>
            <person name="Fitzgerald M."/>
            <person name="Abouelleil A."/>
            <person name="Alvarado L."/>
            <person name="Chapman S.B."/>
            <person name="Gainer-Dewar J."/>
            <person name="Goldberg J."/>
            <person name="Griggs A."/>
            <person name="Gujja S."/>
            <person name="Hansen M."/>
            <person name="Howarth C."/>
            <person name="Imamovic A."/>
            <person name="Ireland A."/>
            <person name="Larimer J."/>
            <person name="McCowan C."/>
            <person name="Murphy C."/>
            <person name="Pearson M."/>
            <person name="Poon T.W."/>
            <person name="Priest M."/>
            <person name="Roberts A."/>
            <person name="Saif S."/>
            <person name="Shea T."/>
            <person name="Sykes S."/>
            <person name="Wortman J."/>
            <person name="Nusbaum C."/>
            <person name="Birren B."/>
        </authorList>
    </citation>
    <scope>NUCLEOTIDE SEQUENCE</scope>
    <source>
        <strain evidence="1">54008</strain>
    </source>
</reference>
<organism evidence="1">
    <name type="scientific">Fusarium oxysporum f. sp. conglutinans race 2 54008</name>
    <dbReference type="NCBI Taxonomy" id="1089457"/>
    <lineage>
        <taxon>Eukaryota</taxon>
        <taxon>Fungi</taxon>
        <taxon>Dikarya</taxon>
        <taxon>Ascomycota</taxon>
        <taxon>Pezizomycotina</taxon>
        <taxon>Sordariomycetes</taxon>
        <taxon>Hypocreomycetidae</taxon>
        <taxon>Hypocreales</taxon>
        <taxon>Nectriaceae</taxon>
        <taxon>Fusarium</taxon>
        <taxon>Fusarium oxysporum species complex</taxon>
    </lineage>
</organism>
<gene>
    <name evidence="1" type="ORF">FOPG_13672</name>
</gene>
<reference evidence="1" key="1">
    <citation type="submission" date="2011-11" db="EMBL/GenBank/DDBJ databases">
        <title>The Genome Sequence of Fusarium oxysporum PHW808.</title>
        <authorList>
            <consortium name="The Broad Institute Genome Sequencing Platform"/>
            <person name="Ma L.-J."/>
            <person name="Gale L.R."/>
            <person name="Schwartz D.C."/>
            <person name="Zhou S."/>
            <person name="Corby-Kistler H."/>
            <person name="Young S.K."/>
            <person name="Zeng Q."/>
            <person name="Gargeya S."/>
            <person name="Fitzgerald M."/>
            <person name="Haas B."/>
            <person name="Abouelleil A."/>
            <person name="Alvarado L."/>
            <person name="Arachchi H.M."/>
            <person name="Berlin A."/>
            <person name="Brown A."/>
            <person name="Chapman S.B."/>
            <person name="Chen Z."/>
            <person name="Dunbar C."/>
            <person name="Freedman E."/>
            <person name="Gearin G."/>
            <person name="Goldberg J."/>
            <person name="Griggs A."/>
            <person name="Gujja S."/>
            <person name="Heiman D."/>
            <person name="Howarth C."/>
            <person name="Larson L."/>
            <person name="Lui A."/>
            <person name="MacDonald P.J.P."/>
            <person name="Montmayeur A."/>
            <person name="Murphy C."/>
            <person name="Neiman D."/>
            <person name="Pearson M."/>
            <person name="Priest M."/>
            <person name="Roberts A."/>
            <person name="Saif S."/>
            <person name="Shea T."/>
            <person name="Shenoy N."/>
            <person name="Sisk P."/>
            <person name="Stolte C."/>
            <person name="Sykes S."/>
            <person name="Wortman J."/>
            <person name="Nusbaum C."/>
            <person name="Birren B."/>
        </authorList>
    </citation>
    <scope>NUCLEOTIDE SEQUENCE [LARGE SCALE GENOMIC DNA]</scope>
    <source>
        <strain evidence="1">54008</strain>
    </source>
</reference>
<proteinExistence type="predicted"/>